<accession>A0A8F8KNR3</accession>
<gene>
    <name evidence="1" type="ORF">KOM_12_252</name>
</gene>
<name>A0A8F8KNR3_9VIRU</name>
<proteinExistence type="predicted"/>
<organism evidence="1">
    <name type="scientific">Clandestinovirus</name>
    <dbReference type="NCBI Taxonomy" id="2831644"/>
    <lineage>
        <taxon>Viruses</taxon>
    </lineage>
</organism>
<sequence>MSDYSEEYGFYEPPNFDKLEKYYLISTNSYAHHDDTQIANFVDSAKYPNIYERLNSLTVKDVRKMSIRQLRDALNIEPEPETWTEHTEKMVNKLDEELAGFVEEYLEPLLRRPALCEMIHDEYFGSSDEHLPVVTVKCLKWVCNEHSEHPKTRCTECSSTICLECGGGYSSQHKTDEDGNGKWCISCQDCTEKRRHEFVDVLPNGRTLAL</sequence>
<reference evidence="1" key="1">
    <citation type="submission" date="2021-06" db="EMBL/GenBank/DDBJ databases">
        <authorList>
            <person name="Rolland C."/>
        </authorList>
    </citation>
    <scope>NUCLEOTIDE SEQUENCE</scope>
    <source>
        <strain evidence="1">347.936635</strain>
    </source>
</reference>
<evidence type="ECO:0000313" key="1">
    <source>
        <dbReference type="EMBL" id="QYA18521.1"/>
    </source>
</evidence>
<dbReference type="EMBL" id="MZ420154">
    <property type="protein sequence ID" value="QYA18521.1"/>
    <property type="molecule type" value="Genomic_DNA"/>
</dbReference>
<protein>
    <submittedName>
        <fullName evidence="1">Uncharacterized protein</fullName>
    </submittedName>
</protein>